<protein>
    <recommendedName>
        <fullName evidence="3">Encoded protein</fullName>
    </recommendedName>
</protein>
<dbReference type="Proteomes" id="UP000815325">
    <property type="component" value="Unassembled WGS sequence"/>
</dbReference>
<evidence type="ECO:0008006" key="3">
    <source>
        <dbReference type="Google" id="ProtNLM"/>
    </source>
</evidence>
<gene>
    <name evidence="1" type="ORF">DUNSADRAFT_10040</name>
</gene>
<comment type="caution">
    <text evidence="1">The sequence shown here is derived from an EMBL/GenBank/DDBJ whole genome shotgun (WGS) entry which is preliminary data.</text>
</comment>
<proteinExistence type="predicted"/>
<accession>A0ABQ7GG51</accession>
<sequence>MHACSTKACEELCGHAEARKVFRACAEACALPCTYTAFPSSFKLSRGHGAKKKTRVDRWSMTRHDKTLSKGPFLTSQEVTHSIGMQCSKHLRRLFIC</sequence>
<name>A0ABQ7GG51_DUNSA</name>
<keyword evidence="2" id="KW-1185">Reference proteome</keyword>
<evidence type="ECO:0000313" key="2">
    <source>
        <dbReference type="Proteomes" id="UP000815325"/>
    </source>
</evidence>
<dbReference type="EMBL" id="MU069802">
    <property type="protein sequence ID" value="KAF5833589.1"/>
    <property type="molecule type" value="Genomic_DNA"/>
</dbReference>
<organism evidence="1 2">
    <name type="scientific">Dunaliella salina</name>
    <name type="common">Green alga</name>
    <name type="synonym">Protococcus salinus</name>
    <dbReference type="NCBI Taxonomy" id="3046"/>
    <lineage>
        <taxon>Eukaryota</taxon>
        <taxon>Viridiplantae</taxon>
        <taxon>Chlorophyta</taxon>
        <taxon>core chlorophytes</taxon>
        <taxon>Chlorophyceae</taxon>
        <taxon>CS clade</taxon>
        <taxon>Chlamydomonadales</taxon>
        <taxon>Dunaliellaceae</taxon>
        <taxon>Dunaliella</taxon>
    </lineage>
</organism>
<evidence type="ECO:0000313" key="1">
    <source>
        <dbReference type="EMBL" id="KAF5833589.1"/>
    </source>
</evidence>
<reference evidence="1" key="1">
    <citation type="submission" date="2017-08" db="EMBL/GenBank/DDBJ databases">
        <authorList>
            <person name="Polle J.E."/>
            <person name="Barry K."/>
            <person name="Cushman J."/>
            <person name="Schmutz J."/>
            <person name="Tran D."/>
            <person name="Hathwaick L.T."/>
            <person name="Yim W.C."/>
            <person name="Jenkins J."/>
            <person name="Mckie-Krisberg Z.M."/>
            <person name="Prochnik S."/>
            <person name="Lindquist E."/>
            <person name="Dockter R.B."/>
            <person name="Adam C."/>
            <person name="Molina H."/>
            <person name="Bunkerborg J."/>
            <person name="Jin E."/>
            <person name="Buchheim M."/>
            <person name="Magnuson J."/>
        </authorList>
    </citation>
    <scope>NUCLEOTIDE SEQUENCE</scope>
    <source>
        <strain evidence="1">CCAP 19/18</strain>
    </source>
</reference>